<keyword evidence="8" id="KW-0289">Folate biosynthesis</keyword>
<feature type="domain" description="7,8-dihydro-6-hydroxymethylpterin-pyrophosphokinase" evidence="9">
    <location>
        <begin position="88"/>
        <end position="99"/>
    </location>
</feature>
<sequence>MTRVVISLGANLGDPAQQIAAALTLLNRDPQIAVTSVSQAYATDPVGRTDQPPFVNVSALLETDLAAADVLQRTQAAENALGRVRVERWGPRTLDIDLIAVEGLRSDDPVLTLPHPRAHERAFVLVPWLDLDADAEVPGHGRVADLLSALPEQGVRRLGALAGWS</sequence>
<evidence type="ECO:0000313" key="10">
    <source>
        <dbReference type="EMBL" id="RXW32897.1"/>
    </source>
</evidence>
<reference evidence="10 11" key="1">
    <citation type="submission" date="2018-01" db="EMBL/GenBank/DDBJ databases">
        <title>Lactibacter flavus gen. nov., sp. nov., a novel bacterium of the family Propionibacteriaceae isolated from raw milk and dairy products.</title>
        <authorList>
            <person name="Wenning M."/>
            <person name="Breitenwieser F."/>
            <person name="Huptas C."/>
            <person name="von Neubeck M."/>
            <person name="Busse H.-J."/>
            <person name="Scherer S."/>
        </authorList>
    </citation>
    <scope>NUCLEOTIDE SEQUENCE [LARGE SCALE GENOMIC DNA]</scope>
    <source>
        <strain evidence="10 11">VG341</strain>
    </source>
</reference>
<evidence type="ECO:0000256" key="6">
    <source>
        <dbReference type="ARBA" id="ARBA00022777"/>
    </source>
</evidence>
<dbReference type="OrthoDB" id="9808041at2"/>
<dbReference type="PROSITE" id="PS00794">
    <property type="entry name" value="HPPK"/>
    <property type="match status" value="1"/>
</dbReference>
<evidence type="ECO:0000256" key="2">
    <source>
        <dbReference type="ARBA" id="ARBA00005051"/>
    </source>
</evidence>
<dbReference type="EC" id="2.7.6.3" evidence="3"/>
<keyword evidence="5" id="KW-0547">Nucleotide-binding</keyword>
<dbReference type="NCBIfam" id="TIGR01498">
    <property type="entry name" value="folK"/>
    <property type="match status" value="1"/>
</dbReference>
<evidence type="ECO:0000256" key="5">
    <source>
        <dbReference type="ARBA" id="ARBA00022741"/>
    </source>
</evidence>
<dbReference type="PANTHER" id="PTHR43071:SF1">
    <property type="entry name" value="2-AMINO-4-HYDROXY-6-HYDROXYMETHYLDIHYDROPTERIDINE PYROPHOSPHOKINASE"/>
    <property type="match status" value="1"/>
</dbReference>
<dbReference type="InterPro" id="IPR000550">
    <property type="entry name" value="Hppk"/>
</dbReference>
<dbReference type="EMBL" id="PPCV01000002">
    <property type="protein sequence ID" value="RXW32897.1"/>
    <property type="molecule type" value="Genomic_DNA"/>
</dbReference>
<keyword evidence="6 10" id="KW-0418">Kinase</keyword>
<evidence type="ECO:0000256" key="1">
    <source>
        <dbReference type="ARBA" id="ARBA00000198"/>
    </source>
</evidence>
<dbReference type="CDD" id="cd00483">
    <property type="entry name" value="HPPK"/>
    <property type="match status" value="1"/>
</dbReference>
<dbReference type="RefSeq" id="WP_129457783.1">
    <property type="nucleotide sequence ID" value="NZ_PPCV01000002.1"/>
</dbReference>
<gene>
    <name evidence="10" type="primary">folK</name>
    <name evidence="10" type="ORF">C1706_03160</name>
</gene>
<evidence type="ECO:0000259" key="9">
    <source>
        <dbReference type="PROSITE" id="PS00794"/>
    </source>
</evidence>
<dbReference type="PANTHER" id="PTHR43071">
    <property type="entry name" value="2-AMINO-4-HYDROXY-6-HYDROXYMETHYLDIHYDROPTERIDINE PYROPHOSPHOKINASE"/>
    <property type="match status" value="1"/>
</dbReference>
<comment type="caution">
    <text evidence="10">The sequence shown here is derived from an EMBL/GenBank/DDBJ whole genome shotgun (WGS) entry which is preliminary data.</text>
</comment>
<keyword evidence="7" id="KW-0067">ATP-binding</keyword>
<evidence type="ECO:0000256" key="3">
    <source>
        <dbReference type="ARBA" id="ARBA00013253"/>
    </source>
</evidence>
<dbReference type="GO" id="GO:0016301">
    <property type="term" value="F:kinase activity"/>
    <property type="evidence" value="ECO:0007669"/>
    <property type="project" value="UniProtKB-KW"/>
</dbReference>
<dbReference type="SUPFAM" id="SSF55083">
    <property type="entry name" value="6-hydroxymethyl-7,8-dihydropterin pyrophosphokinase, HPPK"/>
    <property type="match status" value="1"/>
</dbReference>
<evidence type="ECO:0000313" key="11">
    <source>
        <dbReference type="Proteomes" id="UP000290624"/>
    </source>
</evidence>
<keyword evidence="11" id="KW-1185">Reference proteome</keyword>
<dbReference type="AlphaFoldDB" id="A0A4Q2EH67"/>
<name>A0A4Q2EH67_9ACTN</name>
<keyword evidence="4" id="KW-0808">Transferase</keyword>
<accession>A0A4Q2EH67</accession>
<comment type="catalytic activity">
    <reaction evidence="1">
        <text>6-hydroxymethyl-7,8-dihydropterin + ATP = (7,8-dihydropterin-6-yl)methyl diphosphate + AMP + H(+)</text>
        <dbReference type="Rhea" id="RHEA:11412"/>
        <dbReference type="ChEBI" id="CHEBI:15378"/>
        <dbReference type="ChEBI" id="CHEBI:30616"/>
        <dbReference type="ChEBI" id="CHEBI:44841"/>
        <dbReference type="ChEBI" id="CHEBI:72950"/>
        <dbReference type="ChEBI" id="CHEBI:456215"/>
        <dbReference type="EC" id="2.7.6.3"/>
    </reaction>
</comment>
<evidence type="ECO:0000256" key="8">
    <source>
        <dbReference type="ARBA" id="ARBA00022909"/>
    </source>
</evidence>
<dbReference type="GO" id="GO:0003848">
    <property type="term" value="F:2-amino-4-hydroxy-6-hydroxymethyldihydropteridine diphosphokinase activity"/>
    <property type="evidence" value="ECO:0007669"/>
    <property type="project" value="UniProtKB-EC"/>
</dbReference>
<dbReference type="GO" id="GO:0005524">
    <property type="term" value="F:ATP binding"/>
    <property type="evidence" value="ECO:0007669"/>
    <property type="project" value="UniProtKB-KW"/>
</dbReference>
<organism evidence="10 11">
    <name type="scientific">Propioniciclava flava</name>
    <dbReference type="NCBI Taxonomy" id="2072026"/>
    <lineage>
        <taxon>Bacteria</taxon>
        <taxon>Bacillati</taxon>
        <taxon>Actinomycetota</taxon>
        <taxon>Actinomycetes</taxon>
        <taxon>Propionibacteriales</taxon>
        <taxon>Propionibacteriaceae</taxon>
        <taxon>Propioniciclava</taxon>
    </lineage>
</organism>
<evidence type="ECO:0000256" key="7">
    <source>
        <dbReference type="ARBA" id="ARBA00022840"/>
    </source>
</evidence>
<dbReference type="UniPathway" id="UPA00077">
    <property type="reaction ID" value="UER00155"/>
</dbReference>
<dbReference type="GO" id="GO:0046654">
    <property type="term" value="P:tetrahydrofolate biosynthetic process"/>
    <property type="evidence" value="ECO:0007669"/>
    <property type="project" value="UniProtKB-UniPathway"/>
</dbReference>
<protein>
    <recommendedName>
        <fullName evidence="3">2-amino-4-hydroxy-6-hydroxymethyldihydropteridine diphosphokinase</fullName>
        <ecNumber evidence="3">2.7.6.3</ecNumber>
    </recommendedName>
</protein>
<evidence type="ECO:0000256" key="4">
    <source>
        <dbReference type="ARBA" id="ARBA00022679"/>
    </source>
</evidence>
<dbReference type="Gene3D" id="3.30.70.560">
    <property type="entry name" value="7,8-Dihydro-6-hydroxymethylpterin-pyrophosphokinase HPPK"/>
    <property type="match status" value="1"/>
</dbReference>
<dbReference type="InterPro" id="IPR035907">
    <property type="entry name" value="Hppk_sf"/>
</dbReference>
<comment type="pathway">
    <text evidence="2">Cofactor biosynthesis; tetrahydrofolate biosynthesis; 2-amino-4-hydroxy-6-hydroxymethyl-7,8-dihydropteridine diphosphate from 7,8-dihydroneopterin triphosphate: step 4/4.</text>
</comment>
<dbReference type="Proteomes" id="UP000290624">
    <property type="component" value="Unassembled WGS sequence"/>
</dbReference>
<dbReference type="GO" id="GO:0046656">
    <property type="term" value="P:folic acid biosynthetic process"/>
    <property type="evidence" value="ECO:0007669"/>
    <property type="project" value="UniProtKB-KW"/>
</dbReference>
<proteinExistence type="predicted"/>
<dbReference type="Pfam" id="PF01288">
    <property type="entry name" value="HPPK"/>
    <property type="match status" value="1"/>
</dbReference>